<protein>
    <submittedName>
        <fullName evidence="2">Uncharacterized protein</fullName>
    </submittedName>
</protein>
<dbReference type="OrthoDB" id="445357at2759"/>
<name>A0A6V7TRE5_MELEN</name>
<dbReference type="AlphaFoldDB" id="A0A6V7TRE5"/>
<evidence type="ECO:0000256" key="1">
    <source>
        <dbReference type="SAM" id="Coils"/>
    </source>
</evidence>
<feature type="coiled-coil region" evidence="1">
    <location>
        <begin position="183"/>
        <end position="245"/>
    </location>
</feature>
<evidence type="ECO:0000313" key="3">
    <source>
        <dbReference type="Proteomes" id="UP000580250"/>
    </source>
</evidence>
<organism evidence="2 3">
    <name type="scientific">Meloidogyne enterolobii</name>
    <name type="common">Root-knot nematode worm</name>
    <name type="synonym">Meloidogyne mayaguensis</name>
    <dbReference type="NCBI Taxonomy" id="390850"/>
    <lineage>
        <taxon>Eukaryota</taxon>
        <taxon>Metazoa</taxon>
        <taxon>Ecdysozoa</taxon>
        <taxon>Nematoda</taxon>
        <taxon>Chromadorea</taxon>
        <taxon>Rhabditida</taxon>
        <taxon>Tylenchina</taxon>
        <taxon>Tylenchomorpha</taxon>
        <taxon>Tylenchoidea</taxon>
        <taxon>Meloidogynidae</taxon>
        <taxon>Meloidogyninae</taxon>
        <taxon>Meloidogyne</taxon>
    </lineage>
</organism>
<keyword evidence="1" id="KW-0175">Coiled coil</keyword>
<proteinExistence type="predicted"/>
<accession>A0A6V7TRE5</accession>
<comment type="caution">
    <text evidence="2">The sequence shown here is derived from an EMBL/GenBank/DDBJ whole genome shotgun (WGS) entry which is preliminary data.</text>
</comment>
<dbReference type="Gene3D" id="2.60.120.920">
    <property type="match status" value="1"/>
</dbReference>
<gene>
    <name evidence="2" type="ORF">MENT_LOCUS3549</name>
</gene>
<sequence length="534" mass="61859">MNLKEMMELIEAKESKEVKELKELVLKQGSNVLGVQSRLFELEKNMGKKDNKDELELKMIQLEEKTLLLEKEVKNKQRDPEENRMRQILLKIIEEKFSEKSRSMDTKIQQIKNENSKEFASLKQIIQQKDELIVSLQGTITRNYEEMLTIRQNINQANMKTNGIIQSIGMKLNEVDQDFGQKIQGLDQAMRKTDNKCKDLENKITKFDINGSDQLNKIEEFGKTLQNLIDEKAKEKEEKKLQHSKLLNIQTDLNKKIGDLRNEFFNLHHDQVEKIKKVDDSNVATKNSVDSMKVELKYLNSSTFKKGSFVNIDNEWKVTTKYPCCGTKCVNTESPYGTCKSRNGFIQLTTDGTIRYIKCAEGKVNKFPLITAANQFKKPVNCNVFSLFYFELKLNLEEGITSDQKSLTFGLANNSDTIKMWPLSSIIHYQMQNENIPQSFTLENFTWSDDDVVGCCLVYPASRLENKMPYVFYTQNGKQICKAIVLEGNNDYYQPFVQISGYSVETNFGQDLEAKPFSYDISKHLVAEEFYEFY</sequence>
<feature type="coiled-coil region" evidence="1">
    <location>
        <begin position="45"/>
        <end position="79"/>
    </location>
</feature>
<evidence type="ECO:0000313" key="2">
    <source>
        <dbReference type="EMBL" id="CAD2132100.1"/>
    </source>
</evidence>
<dbReference type="Proteomes" id="UP000580250">
    <property type="component" value="Unassembled WGS sequence"/>
</dbReference>
<dbReference type="InterPro" id="IPR043136">
    <property type="entry name" value="B30.2/SPRY_sf"/>
</dbReference>
<dbReference type="EMBL" id="CAJEWN010000011">
    <property type="protein sequence ID" value="CAD2132100.1"/>
    <property type="molecule type" value="Genomic_DNA"/>
</dbReference>
<reference evidence="2 3" key="1">
    <citation type="submission" date="2020-08" db="EMBL/GenBank/DDBJ databases">
        <authorList>
            <person name="Koutsovoulos G."/>
            <person name="Danchin GJ E."/>
        </authorList>
    </citation>
    <scope>NUCLEOTIDE SEQUENCE [LARGE SCALE GENOMIC DNA]</scope>
</reference>